<feature type="region of interest" description="Disordered" evidence="1">
    <location>
        <begin position="154"/>
        <end position="176"/>
    </location>
</feature>
<sequence>MAPSTPSRSKLARITADDHVQFLLSCIRHATGGGKIDFTKVANECGIVSKGAAAKRYERLLKAHQINPAGGSTVNSTTNNEKTGEDEADGSDIGEASRNNGKGGGGGGRGRKRKGPAAAAASVSGQKGKKVKTVHERKKKLAVARAHNLVEMTDSGDDRVKLEKDSDDDASLDGDDMAREEQLTDEANIKEEPGLDLVGLGDIASEEESIT</sequence>
<dbReference type="AlphaFoldDB" id="A0A318ZQP1"/>
<organism evidence="3 4">
    <name type="scientific">Aspergillus saccharolyticus JOP 1030-1</name>
    <dbReference type="NCBI Taxonomy" id="1450539"/>
    <lineage>
        <taxon>Eukaryota</taxon>
        <taxon>Fungi</taxon>
        <taxon>Dikarya</taxon>
        <taxon>Ascomycota</taxon>
        <taxon>Pezizomycotina</taxon>
        <taxon>Eurotiomycetes</taxon>
        <taxon>Eurotiomycetidae</taxon>
        <taxon>Eurotiales</taxon>
        <taxon>Aspergillaceae</taxon>
        <taxon>Aspergillus</taxon>
        <taxon>Aspergillus subgen. Circumdati</taxon>
    </lineage>
</organism>
<reference evidence="3 4" key="1">
    <citation type="submission" date="2016-12" db="EMBL/GenBank/DDBJ databases">
        <title>The genomes of Aspergillus section Nigri reveals drivers in fungal speciation.</title>
        <authorList>
            <consortium name="DOE Joint Genome Institute"/>
            <person name="Vesth T.C."/>
            <person name="Nybo J."/>
            <person name="Theobald S."/>
            <person name="Brandl J."/>
            <person name="Frisvad J.C."/>
            <person name="Nielsen K.F."/>
            <person name="Lyhne E.K."/>
            <person name="Kogle M.E."/>
            <person name="Kuo A."/>
            <person name="Riley R."/>
            <person name="Clum A."/>
            <person name="Nolan M."/>
            <person name="Lipzen A."/>
            <person name="Salamov A."/>
            <person name="Henrissat B."/>
            <person name="Wiebenga A."/>
            <person name="De Vries R.P."/>
            <person name="Grigoriev I.V."/>
            <person name="Mortensen U.H."/>
            <person name="Andersen M.R."/>
            <person name="Baker S.E."/>
        </authorList>
    </citation>
    <scope>NUCLEOTIDE SEQUENCE [LARGE SCALE GENOMIC DNA]</scope>
    <source>
        <strain evidence="3 4">JOP 1030-1</strain>
    </source>
</reference>
<feature type="compositionally biased region" description="Acidic residues" evidence="1">
    <location>
        <begin position="165"/>
        <end position="175"/>
    </location>
</feature>
<feature type="compositionally biased region" description="Polar residues" evidence="1">
    <location>
        <begin position="70"/>
        <end position="81"/>
    </location>
</feature>
<dbReference type="Pfam" id="PF22980">
    <property type="entry name" value="Myb_DNA-bind_8"/>
    <property type="match status" value="1"/>
</dbReference>
<dbReference type="STRING" id="1450539.A0A318ZQP1"/>
<dbReference type="InterPro" id="IPR054505">
    <property type="entry name" value="Myb_DNA-bind_8"/>
</dbReference>
<evidence type="ECO:0000313" key="3">
    <source>
        <dbReference type="EMBL" id="PYH49939.1"/>
    </source>
</evidence>
<evidence type="ECO:0000313" key="4">
    <source>
        <dbReference type="Proteomes" id="UP000248349"/>
    </source>
</evidence>
<proteinExistence type="predicted"/>
<feature type="compositionally biased region" description="Low complexity" evidence="1">
    <location>
        <begin position="116"/>
        <end position="126"/>
    </location>
</feature>
<gene>
    <name evidence="3" type="ORF">BP01DRAFT_361958</name>
</gene>
<dbReference type="OrthoDB" id="5353914at2759"/>
<feature type="region of interest" description="Disordered" evidence="1">
    <location>
        <begin position="67"/>
        <end position="136"/>
    </location>
</feature>
<protein>
    <recommendedName>
        <fullName evidence="2">Myb-like DNA-binding domain-containing protein</fullName>
    </recommendedName>
</protein>
<dbReference type="RefSeq" id="XP_025435921.1">
    <property type="nucleotide sequence ID" value="XM_025576202.1"/>
</dbReference>
<dbReference type="EMBL" id="KZ821218">
    <property type="protein sequence ID" value="PYH49939.1"/>
    <property type="molecule type" value="Genomic_DNA"/>
</dbReference>
<dbReference type="GeneID" id="37077430"/>
<evidence type="ECO:0000259" key="2">
    <source>
        <dbReference type="Pfam" id="PF22980"/>
    </source>
</evidence>
<feature type="compositionally biased region" description="Basic residues" evidence="1">
    <location>
        <begin position="127"/>
        <end position="136"/>
    </location>
</feature>
<keyword evidence="4" id="KW-1185">Reference proteome</keyword>
<dbReference type="Proteomes" id="UP000248349">
    <property type="component" value="Unassembled WGS sequence"/>
</dbReference>
<feature type="domain" description="Myb-like DNA-binding" evidence="2">
    <location>
        <begin position="17"/>
        <end position="65"/>
    </location>
</feature>
<name>A0A318ZQP1_9EURO</name>
<accession>A0A318ZQP1</accession>
<evidence type="ECO:0000256" key="1">
    <source>
        <dbReference type="SAM" id="MobiDB-lite"/>
    </source>
</evidence>